<name>A0A1V8YAU1_9ENTE</name>
<keyword evidence="1" id="KW-0472">Membrane</keyword>
<reference evidence="2 3" key="1">
    <citation type="journal article" date="2017" name="BMC Microbiol.">
        <title>Comparative genomics of Enterococcus spp. isolated from bovine feces.</title>
        <authorList>
            <person name="Beukers A.G."/>
            <person name="Zaheer R."/>
            <person name="Goji N."/>
            <person name="Amoako K.K."/>
            <person name="Chaves A.V."/>
            <person name="Ward M.P."/>
            <person name="McAllister T.A."/>
        </authorList>
    </citation>
    <scope>NUCLEOTIDE SEQUENCE [LARGE SCALE GENOMIC DNA]</scope>
    <source>
        <strain evidence="2 3">F1129D 143</strain>
    </source>
</reference>
<keyword evidence="1" id="KW-0812">Transmembrane</keyword>
<dbReference type="STRING" id="112904.BH747_09205"/>
<feature type="transmembrane region" description="Helical" evidence="1">
    <location>
        <begin position="12"/>
        <end position="34"/>
    </location>
</feature>
<evidence type="ECO:0000313" key="3">
    <source>
        <dbReference type="Proteomes" id="UP000192477"/>
    </source>
</evidence>
<gene>
    <name evidence="2" type="ORF">BH747_09205</name>
</gene>
<dbReference type="AlphaFoldDB" id="A0A1V8YAU1"/>
<dbReference type="OrthoDB" id="2194683at2"/>
<evidence type="ECO:0000256" key="1">
    <source>
        <dbReference type="SAM" id="Phobius"/>
    </source>
</evidence>
<proteinExistence type="predicted"/>
<evidence type="ECO:0000313" key="2">
    <source>
        <dbReference type="EMBL" id="OQO69728.1"/>
    </source>
</evidence>
<comment type="caution">
    <text evidence="2">The sequence shown here is derived from an EMBL/GenBank/DDBJ whole genome shotgun (WGS) entry which is preliminary data.</text>
</comment>
<dbReference type="EMBL" id="MJEA01000009">
    <property type="protein sequence ID" value="OQO69728.1"/>
    <property type="molecule type" value="Genomic_DNA"/>
</dbReference>
<accession>A0A1V8YAU1</accession>
<dbReference type="Proteomes" id="UP000192477">
    <property type="component" value="Unassembled WGS sequence"/>
</dbReference>
<protein>
    <submittedName>
        <fullName evidence="2">Uncharacterized protein</fullName>
    </submittedName>
</protein>
<organism evidence="2 3">
    <name type="scientific">Enterococcus villorum</name>
    <dbReference type="NCBI Taxonomy" id="112904"/>
    <lineage>
        <taxon>Bacteria</taxon>
        <taxon>Bacillati</taxon>
        <taxon>Bacillota</taxon>
        <taxon>Bacilli</taxon>
        <taxon>Lactobacillales</taxon>
        <taxon>Enterococcaceae</taxon>
        <taxon>Enterococcus</taxon>
    </lineage>
</organism>
<sequence>MIKNFLETKTGRNFLIGLALFTVVVVSLLGYSLLTNRPNQTTASEKDKTTETQESKEVTGQYNATMYSGKWYSNREDEMTLDLEKDGTYQASSWLTDGKYYLVDNGVLVLEGKDGSTRKLKLQTRMGTTIFSLKEDKKEIYFYPNEDVKAKMEAEITEQSESAQQVISQAWLDILKQGTWENSNSKRTFKLEFTDDTITQTKIEEGEKDEKITYQYRIVTIDLNQDGAIFTIQKMDEKDRKEEVSFSVKENGSKYSLNGDPGSFNWITIYEKEYQDVTPTQDGTTKEEATKKQT</sequence>
<dbReference type="RefSeq" id="WP_081184091.1">
    <property type="nucleotide sequence ID" value="NZ_MJEA01000009.1"/>
</dbReference>
<keyword evidence="1" id="KW-1133">Transmembrane helix</keyword>